<dbReference type="Proteomes" id="UP000046392">
    <property type="component" value="Unplaced"/>
</dbReference>
<dbReference type="AlphaFoldDB" id="A0A0N5B2I1"/>
<protein>
    <submittedName>
        <fullName evidence="4">Uncharacterized protein</fullName>
    </submittedName>
</protein>
<keyword evidence="2" id="KW-0732">Signal</keyword>
<proteinExistence type="predicted"/>
<name>A0A0N5B2I1_STREA</name>
<evidence type="ECO:0000256" key="2">
    <source>
        <dbReference type="SAM" id="SignalP"/>
    </source>
</evidence>
<evidence type="ECO:0000256" key="1">
    <source>
        <dbReference type="SAM" id="MobiDB-lite"/>
    </source>
</evidence>
<feature type="signal peptide" evidence="2">
    <location>
        <begin position="1"/>
        <end position="22"/>
    </location>
</feature>
<feature type="chain" id="PRO_5005893641" evidence="2">
    <location>
        <begin position="23"/>
        <end position="432"/>
    </location>
</feature>
<evidence type="ECO:0000313" key="3">
    <source>
        <dbReference type="Proteomes" id="UP000046392"/>
    </source>
</evidence>
<dbReference type="WBParaSite" id="SPAL_0000028800.1">
    <property type="protein sequence ID" value="SPAL_0000028800.1"/>
    <property type="gene ID" value="SPAL_0000028800"/>
</dbReference>
<evidence type="ECO:0000313" key="4">
    <source>
        <dbReference type="WBParaSite" id="SPAL_0000028800.1"/>
    </source>
</evidence>
<accession>A0A0N5B2I1</accession>
<feature type="region of interest" description="Disordered" evidence="1">
    <location>
        <begin position="347"/>
        <end position="367"/>
    </location>
</feature>
<keyword evidence="3" id="KW-1185">Reference proteome</keyword>
<feature type="compositionally biased region" description="Low complexity" evidence="1">
    <location>
        <begin position="347"/>
        <end position="358"/>
    </location>
</feature>
<reference evidence="4" key="1">
    <citation type="submission" date="2017-02" db="UniProtKB">
        <authorList>
            <consortium name="WormBaseParasite"/>
        </authorList>
    </citation>
    <scope>IDENTIFICATION</scope>
</reference>
<organism evidence="3 4">
    <name type="scientific">Strongyloides papillosus</name>
    <name type="common">Intestinal threadworm</name>
    <dbReference type="NCBI Taxonomy" id="174720"/>
    <lineage>
        <taxon>Eukaryota</taxon>
        <taxon>Metazoa</taxon>
        <taxon>Ecdysozoa</taxon>
        <taxon>Nematoda</taxon>
        <taxon>Chromadorea</taxon>
        <taxon>Rhabditida</taxon>
        <taxon>Tylenchina</taxon>
        <taxon>Panagrolaimomorpha</taxon>
        <taxon>Strongyloidoidea</taxon>
        <taxon>Strongyloididae</taxon>
        <taxon>Strongyloides</taxon>
    </lineage>
</organism>
<sequence>MFSQTKAFIIAWSLFYLHIINGYPSTTTISPFLNLLNHHVYYYNNPLLNHQLTSSSTIPLNFISPAVNSLHLSHEQLTQHFNHLHEQYLNNLFGSSDFNHHPFHHYQATTVIKTSTQSPLPITTGTTTRSPTPILVESSLTSDEKQIDIKPIEKNELIKINKLNGNLPSPSINFDELLRNSKLDEKEKEEFLKTFQKVIEKELEKRQKKKLIIKTTTTEITDVSKNITDSSSEINISAVNTTVKAQGAKIINSNENNVNSKDLLDNLDVVSKAFEHFLDAEREKNINTPDKSLPLNEEEIENVSRREENDEESNYKMNEQEEFDRFIKSKINEKMYTSTISIQTKTTATTTTTKTPTTHTEKDTTTPSTVNNILRRRLPPTRYNTEFERLAQDYQERLMMAAGGIEEDVFKILRNAKIALYSSSNSKNQKKH</sequence>